<feature type="region of interest" description="Disordered" evidence="10">
    <location>
        <begin position="121"/>
        <end position="145"/>
    </location>
</feature>
<evidence type="ECO:0000313" key="13">
    <source>
        <dbReference type="Proteomes" id="UP000694701"/>
    </source>
</evidence>
<dbReference type="PANTHER" id="PTHR11849:SF10">
    <property type="entry name" value="ETS-RELATED TRANSCRIPTION FACTOR ELF-2"/>
    <property type="match status" value="1"/>
</dbReference>
<evidence type="ECO:0000256" key="4">
    <source>
        <dbReference type="ARBA" id="ARBA00023015"/>
    </source>
</evidence>
<sequence length="555" mass="59702">MATSLHDGPANQLDLLIRAVEASVHGSVQCSDKTIEAAEALLHMDSPSSLRGDRSPEVFVPPCVNTSEFLHAAMRPDVLTETVVEVSTEDSEPMEVVTVLHEPEMLETEPNKRRKCENMNIGKAGRKPKPHHISNGSPDLGIKKKSREGKGSTYLWEFLLDLLQDKNTCPRYIKWTQREKGIFKLVDSKAVSKLWGKHKNKPDMNYETMGRALRYYYQRGILAKVEGQRLVYQFKEMPKDIVVIDDDKCDPGDDVIGVKTYERVPPSSDTLLATDLSKTPAILRGGGRTVVHPGSPKAKAALTATPLQRIVTVSASTDPSQPSHATIIPNANAPRTVRVAMQVPVVMTNSLGQKISTVAVQSANSSLFTTAPTNTGSATGANAPKVLIQTMPTMVPATAENGDKITVQLAKIITIPASQLTQCQLQAKPGTPTGINLMGAPLAVRALAPMSMAPGAQVVRLAVPAQQSPARAKTQVPVSIQTQTQVPISVQTASTPVSVPVQIQIQQSQLSPKAKSAESKPDSTSAEQPEQNNPTQEAAAVVIEESSNPRSEAES</sequence>
<keyword evidence="8 9" id="KW-0539">Nucleus</keyword>
<dbReference type="Proteomes" id="UP001155660">
    <property type="component" value="Chromosome B1"/>
</dbReference>
<name>A0A8C1B0Y2_CYPCA</name>
<evidence type="ECO:0000256" key="9">
    <source>
        <dbReference type="RuleBase" id="RU004019"/>
    </source>
</evidence>
<keyword evidence="4" id="KW-0805">Transcription regulation</keyword>
<dbReference type="PROSITE" id="PS00346">
    <property type="entry name" value="ETS_DOMAIN_2"/>
    <property type="match status" value="1"/>
</dbReference>
<feature type="region of interest" description="Disordered" evidence="10">
    <location>
        <begin position="507"/>
        <end position="555"/>
    </location>
</feature>
<dbReference type="InterPro" id="IPR036390">
    <property type="entry name" value="WH_DNA-bd_sf"/>
</dbReference>
<dbReference type="GeneID" id="109045772"/>
<dbReference type="GO" id="GO:0045893">
    <property type="term" value="P:positive regulation of DNA-templated transcription"/>
    <property type="evidence" value="ECO:0007669"/>
    <property type="project" value="UniProtKB-ARBA"/>
</dbReference>
<dbReference type="GO" id="GO:0005634">
    <property type="term" value="C:nucleus"/>
    <property type="evidence" value="ECO:0007669"/>
    <property type="project" value="UniProtKB-SubCell"/>
</dbReference>
<evidence type="ECO:0000256" key="5">
    <source>
        <dbReference type="ARBA" id="ARBA00023125"/>
    </source>
</evidence>
<comment type="subcellular location">
    <subcellularLocation>
        <location evidence="1 9">Nucleus</location>
    </subcellularLocation>
</comment>
<evidence type="ECO:0000256" key="6">
    <source>
        <dbReference type="ARBA" id="ARBA00023159"/>
    </source>
</evidence>
<proteinExistence type="inferred from homology"/>
<dbReference type="PRINTS" id="PR00454">
    <property type="entry name" value="ETSDOMAIN"/>
</dbReference>
<evidence type="ECO:0000313" key="12">
    <source>
        <dbReference type="Ensembl" id="ENSCCRP00020067198.1"/>
    </source>
</evidence>
<dbReference type="RefSeq" id="XP_042572719.1">
    <property type="nucleotide sequence ID" value="XM_042716785.1"/>
</dbReference>
<reference evidence="14" key="1">
    <citation type="submission" date="2025-04" db="UniProtKB">
        <authorList>
            <consortium name="RefSeq"/>
        </authorList>
    </citation>
    <scope>IDENTIFICATION</scope>
    <source>
        <tissue evidence="14">Muscle</tissue>
    </source>
</reference>
<dbReference type="Ensembl" id="ENSCCRT00020073922.1">
    <property type="protein sequence ID" value="ENSCCRP00020067198.1"/>
    <property type="gene ID" value="ENSCCRG00020031520.1"/>
</dbReference>
<evidence type="ECO:0000256" key="10">
    <source>
        <dbReference type="SAM" id="MobiDB-lite"/>
    </source>
</evidence>
<protein>
    <submittedName>
        <fullName evidence="14">ETS-related transcription factor Elf-2b isoform X3</fullName>
    </submittedName>
</protein>
<evidence type="ECO:0000256" key="2">
    <source>
        <dbReference type="ARBA" id="ARBA00005562"/>
    </source>
</evidence>
<dbReference type="FunFam" id="1.10.10.10:FF:000066">
    <property type="entry name" value="ETS-related transcription factor Elf-2 isoform X1"/>
    <property type="match status" value="1"/>
</dbReference>
<dbReference type="CTD" id="387534"/>
<gene>
    <name evidence="12 14" type="primary">elf2b</name>
</gene>
<keyword evidence="7" id="KW-0804">Transcription</keyword>
<feature type="compositionally biased region" description="Polar residues" evidence="10">
    <location>
        <begin position="545"/>
        <end position="555"/>
    </location>
</feature>
<organism evidence="12 13">
    <name type="scientific">Cyprinus carpio</name>
    <name type="common">Common carp</name>
    <dbReference type="NCBI Taxonomy" id="7962"/>
    <lineage>
        <taxon>Eukaryota</taxon>
        <taxon>Metazoa</taxon>
        <taxon>Chordata</taxon>
        <taxon>Craniata</taxon>
        <taxon>Vertebrata</taxon>
        <taxon>Euteleostomi</taxon>
        <taxon>Actinopterygii</taxon>
        <taxon>Neopterygii</taxon>
        <taxon>Teleostei</taxon>
        <taxon>Ostariophysi</taxon>
        <taxon>Cypriniformes</taxon>
        <taxon>Cyprinidae</taxon>
        <taxon>Cyprininae</taxon>
        <taxon>Cyprinus</taxon>
    </lineage>
</organism>
<keyword evidence="3" id="KW-0597">Phosphoprotein</keyword>
<dbReference type="InterPro" id="IPR046328">
    <property type="entry name" value="ETS_fam"/>
</dbReference>
<dbReference type="SMART" id="SM00413">
    <property type="entry name" value="ETS"/>
    <property type="match status" value="1"/>
</dbReference>
<keyword evidence="6" id="KW-0010">Activator</keyword>
<evidence type="ECO:0000256" key="1">
    <source>
        <dbReference type="ARBA" id="ARBA00004123"/>
    </source>
</evidence>
<evidence type="ECO:0000256" key="7">
    <source>
        <dbReference type="ARBA" id="ARBA00023163"/>
    </source>
</evidence>
<dbReference type="Gene3D" id="1.10.10.10">
    <property type="entry name" value="Winged helix-like DNA-binding domain superfamily/Winged helix DNA-binding domain"/>
    <property type="match status" value="1"/>
</dbReference>
<dbReference type="PANTHER" id="PTHR11849">
    <property type="entry name" value="ETS"/>
    <property type="match status" value="1"/>
</dbReference>
<dbReference type="InterPro" id="IPR036388">
    <property type="entry name" value="WH-like_DNA-bd_sf"/>
</dbReference>
<dbReference type="InterPro" id="IPR022084">
    <property type="entry name" value="TF_Elf_N"/>
</dbReference>
<dbReference type="SUPFAM" id="SSF46785">
    <property type="entry name" value="Winged helix' DNA-binding domain"/>
    <property type="match status" value="1"/>
</dbReference>
<evidence type="ECO:0000259" key="11">
    <source>
        <dbReference type="PROSITE" id="PS50061"/>
    </source>
</evidence>
<dbReference type="GO" id="GO:0043565">
    <property type="term" value="F:sequence-specific DNA binding"/>
    <property type="evidence" value="ECO:0007669"/>
    <property type="project" value="InterPro"/>
</dbReference>
<dbReference type="Pfam" id="PF12310">
    <property type="entry name" value="Elf-1_N"/>
    <property type="match status" value="1"/>
</dbReference>
<dbReference type="Proteomes" id="UP000694701">
    <property type="component" value="Unplaced"/>
</dbReference>
<accession>A0A8C1B0Y2</accession>
<dbReference type="GO" id="GO:0000981">
    <property type="term" value="F:DNA-binding transcription factor activity, RNA polymerase II-specific"/>
    <property type="evidence" value="ECO:0007669"/>
    <property type="project" value="TreeGrafter"/>
</dbReference>
<dbReference type="AlphaFoldDB" id="A0A8C1B0Y2"/>
<reference evidence="12" key="2">
    <citation type="submission" date="2025-05" db="UniProtKB">
        <authorList>
            <consortium name="Ensembl"/>
        </authorList>
    </citation>
    <scope>IDENTIFICATION</scope>
</reference>
<dbReference type="PROSITE" id="PS50061">
    <property type="entry name" value="ETS_DOMAIN_3"/>
    <property type="match status" value="1"/>
</dbReference>
<comment type="similarity">
    <text evidence="2 9">Belongs to the ETS family.</text>
</comment>
<dbReference type="Pfam" id="PF00178">
    <property type="entry name" value="Ets"/>
    <property type="match status" value="1"/>
</dbReference>
<dbReference type="GO" id="GO:0030154">
    <property type="term" value="P:cell differentiation"/>
    <property type="evidence" value="ECO:0007669"/>
    <property type="project" value="TreeGrafter"/>
</dbReference>
<keyword evidence="5 9" id="KW-0238">DNA-binding</keyword>
<evidence type="ECO:0000256" key="3">
    <source>
        <dbReference type="ARBA" id="ARBA00022553"/>
    </source>
</evidence>
<dbReference type="InterPro" id="IPR000418">
    <property type="entry name" value="Ets_dom"/>
</dbReference>
<evidence type="ECO:0000313" key="14">
    <source>
        <dbReference type="RefSeq" id="XP_042572719.1"/>
    </source>
</evidence>
<feature type="compositionally biased region" description="Polar residues" evidence="10">
    <location>
        <begin position="522"/>
        <end position="536"/>
    </location>
</feature>
<evidence type="ECO:0000256" key="8">
    <source>
        <dbReference type="ARBA" id="ARBA00023242"/>
    </source>
</evidence>
<dbReference type="PROSITE" id="PS00345">
    <property type="entry name" value="ETS_DOMAIN_1"/>
    <property type="match status" value="1"/>
</dbReference>
<feature type="domain" description="ETS" evidence="11">
    <location>
        <begin position="153"/>
        <end position="235"/>
    </location>
</feature>